<dbReference type="InterPro" id="IPR020904">
    <property type="entry name" value="Sc_DH/Rdtase_CS"/>
</dbReference>
<organism evidence="3 4">
    <name type="scientific">Jatrophihabitans cynanchi</name>
    <dbReference type="NCBI Taxonomy" id="2944128"/>
    <lineage>
        <taxon>Bacteria</taxon>
        <taxon>Bacillati</taxon>
        <taxon>Actinomycetota</taxon>
        <taxon>Actinomycetes</taxon>
        <taxon>Jatrophihabitantales</taxon>
        <taxon>Jatrophihabitantaceae</taxon>
        <taxon>Jatrophihabitans</taxon>
    </lineage>
</organism>
<evidence type="ECO:0000256" key="1">
    <source>
        <dbReference type="ARBA" id="ARBA00006484"/>
    </source>
</evidence>
<dbReference type="PROSITE" id="PS00061">
    <property type="entry name" value="ADH_SHORT"/>
    <property type="match status" value="1"/>
</dbReference>
<dbReference type="EMBL" id="CP097463">
    <property type="protein sequence ID" value="WAX57441.1"/>
    <property type="molecule type" value="Genomic_DNA"/>
</dbReference>
<dbReference type="RefSeq" id="WP_269443981.1">
    <property type="nucleotide sequence ID" value="NZ_CP097463.1"/>
</dbReference>
<dbReference type="InterPro" id="IPR036291">
    <property type="entry name" value="NAD(P)-bd_dom_sf"/>
</dbReference>
<evidence type="ECO:0000256" key="2">
    <source>
        <dbReference type="RuleBase" id="RU000363"/>
    </source>
</evidence>
<evidence type="ECO:0000313" key="4">
    <source>
        <dbReference type="Proteomes" id="UP001164693"/>
    </source>
</evidence>
<dbReference type="SUPFAM" id="SSF51735">
    <property type="entry name" value="NAD(P)-binding Rossmann-fold domains"/>
    <property type="match status" value="1"/>
</dbReference>
<proteinExistence type="inferred from homology"/>
<dbReference type="Pfam" id="PF00106">
    <property type="entry name" value="adh_short"/>
    <property type="match status" value="1"/>
</dbReference>
<dbReference type="InterPro" id="IPR002347">
    <property type="entry name" value="SDR_fam"/>
</dbReference>
<dbReference type="Gene3D" id="3.40.50.720">
    <property type="entry name" value="NAD(P)-binding Rossmann-like Domain"/>
    <property type="match status" value="1"/>
</dbReference>
<dbReference type="Proteomes" id="UP001164693">
    <property type="component" value="Chromosome"/>
</dbReference>
<name>A0ABY7K2T1_9ACTN</name>
<dbReference type="PRINTS" id="PR00080">
    <property type="entry name" value="SDRFAMILY"/>
</dbReference>
<evidence type="ECO:0000313" key="3">
    <source>
        <dbReference type="EMBL" id="WAX57441.1"/>
    </source>
</evidence>
<comment type="similarity">
    <text evidence="1 2">Belongs to the short-chain dehydrogenases/reductases (SDR) family.</text>
</comment>
<reference evidence="3" key="1">
    <citation type="submission" date="2022-05" db="EMBL/GenBank/DDBJ databases">
        <title>Jatrophihabitans sp. SB3-54 whole genome sequence.</title>
        <authorList>
            <person name="Suh M.K."/>
            <person name="Eom M.K."/>
            <person name="Kim J.S."/>
            <person name="Kim H.S."/>
            <person name="Do H.E."/>
            <person name="Shin Y.K."/>
            <person name="Lee J.-S."/>
        </authorList>
    </citation>
    <scope>NUCLEOTIDE SEQUENCE</scope>
    <source>
        <strain evidence="3">SB3-54</strain>
    </source>
</reference>
<protein>
    <submittedName>
        <fullName evidence="3">SDR family oxidoreductase</fullName>
    </submittedName>
</protein>
<dbReference type="CDD" id="cd05233">
    <property type="entry name" value="SDR_c"/>
    <property type="match status" value="1"/>
</dbReference>
<dbReference type="PANTHER" id="PTHR42760">
    <property type="entry name" value="SHORT-CHAIN DEHYDROGENASES/REDUCTASES FAMILY MEMBER"/>
    <property type="match status" value="1"/>
</dbReference>
<accession>A0ABY7K2T1</accession>
<keyword evidence="4" id="KW-1185">Reference proteome</keyword>
<dbReference type="PRINTS" id="PR00081">
    <property type="entry name" value="GDHRDH"/>
</dbReference>
<gene>
    <name evidence="3" type="ORF">M6B22_01425</name>
</gene>
<dbReference type="PANTHER" id="PTHR42760:SF106">
    <property type="entry name" value="PROTEIN FIXR"/>
    <property type="match status" value="1"/>
</dbReference>
<sequence length="251" mass="26729">MSAGENRSSGAERRVCLLTGAGGTLGDTFCRRFAADYDIVAVCRTRAPGVPSQLESYLDPLQPAAELPENAARVHVVYADLEQPGQVERVVELALARFGRIDLLVNNAALAALHPHGVADGGAALRDVERIFRVNVAVPLALAVLLVQQFWRDRQEENRAVGRNVVNVSSLSGSRVYPHRGQAVYAASKAALTHLTRQLGAEFATYGVRVNAVAPTSFPALVSTEAVADAIVRLDREPVTGQVLALGSAQS</sequence>